<dbReference type="EMBL" id="GL382216">
    <property type="protein sequence ID" value="EGT43971.1"/>
    <property type="molecule type" value="Genomic_DNA"/>
</dbReference>
<proteinExistence type="predicted"/>
<organism evidence="3">
    <name type="scientific">Caenorhabditis brenneri</name>
    <name type="common">Nematode worm</name>
    <dbReference type="NCBI Taxonomy" id="135651"/>
    <lineage>
        <taxon>Eukaryota</taxon>
        <taxon>Metazoa</taxon>
        <taxon>Ecdysozoa</taxon>
        <taxon>Nematoda</taxon>
        <taxon>Chromadorea</taxon>
        <taxon>Rhabditida</taxon>
        <taxon>Rhabditina</taxon>
        <taxon>Rhabditomorpha</taxon>
        <taxon>Rhabditoidea</taxon>
        <taxon>Rhabditidae</taxon>
        <taxon>Peloderinae</taxon>
        <taxon>Caenorhabditis</taxon>
    </lineage>
</organism>
<reference evidence="3" key="1">
    <citation type="submission" date="2011-07" db="EMBL/GenBank/DDBJ databases">
        <authorList>
            <consortium name="Caenorhabditis brenneri Sequencing and Analysis Consortium"/>
            <person name="Wilson R.K."/>
        </authorList>
    </citation>
    <scope>NUCLEOTIDE SEQUENCE [LARGE SCALE GENOMIC DNA]</scope>
    <source>
        <strain evidence="3">PB2801</strain>
    </source>
</reference>
<sequence>MTSSSNGKTPSCAEALEAQAKDNGSFFSSTRDEYEEQQKYYQDEMMRGLFQATRAAEAIAVINPQRGQEVAESVEEYERECSEIFQGLLRLQEQCEETVHSAAVPQKEETPETGPVGGKSKVKTDELSEQLCSFVKAEIRKAEERALFREKARCTQDRLQKIIGAAARSSLKEMDEFIIKELSELRQEVEKLHARQDECFHTTLNMIEAMKLSSQENQSTQRKTVANKAEFGNKFHEFGKEKGRKQYRETNKGDQPVDCNKKTSSALKPTEPEQHRFIPPSQMYPCAYCRVKSYKACECNINAWKKREIVNKKGLCGICLSDQHKALKCKSRFVCYHCNGQHFSGHCVKVKGVRNINCFTEFYKLEDDEELQQQLSRD</sequence>
<evidence type="ECO:0000313" key="3">
    <source>
        <dbReference type="Proteomes" id="UP000008068"/>
    </source>
</evidence>
<feature type="region of interest" description="Disordered" evidence="1">
    <location>
        <begin position="242"/>
        <end position="274"/>
    </location>
</feature>
<dbReference type="AlphaFoldDB" id="G0PNR4"/>
<evidence type="ECO:0000313" key="2">
    <source>
        <dbReference type="EMBL" id="EGT43971.1"/>
    </source>
</evidence>
<dbReference type="InParanoid" id="G0PNR4"/>
<dbReference type="Proteomes" id="UP000008068">
    <property type="component" value="Unassembled WGS sequence"/>
</dbReference>
<keyword evidence="3" id="KW-1185">Reference proteome</keyword>
<dbReference type="OrthoDB" id="8042916at2759"/>
<accession>G0PNR4</accession>
<gene>
    <name evidence="2" type="ORF">CAEBREN_11317</name>
</gene>
<name>G0PNR4_CAEBE</name>
<feature type="region of interest" description="Disordered" evidence="1">
    <location>
        <begin position="101"/>
        <end position="122"/>
    </location>
</feature>
<dbReference type="HOGENOM" id="CLU_732019_0_0_1"/>
<protein>
    <submittedName>
        <fullName evidence="2">Uncharacterized protein</fullName>
    </submittedName>
</protein>
<feature type="compositionally biased region" description="Basic and acidic residues" evidence="1">
    <location>
        <begin position="242"/>
        <end position="252"/>
    </location>
</feature>
<evidence type="ECO:0000256" key="1">
    <source>
        <dbReference type="SAM" id="MobiDB-lite"/>
    </source>
</evidence>